<comment type="caution">
    <text evidence="3">The sequence shown here is derived from an EMBL/GenBank/DDBJ whole genome shotgun (WGS) entry which is preliminary data.</text>
</comment>
<dbReference type="PANTHER" id="PTHR43861">
    <property type="entry name" value="TRANS-ACONITATE 2-METHYLTRANSFERASE-RELATED"/>
    <property type="match status" value="1"/>
</dbReference>
<evidence type="ECO:0000259" key="2">
    <source>
        <dbReference type="Pfam" id="PF13847"/>
    </source>
</evidence>
<dbReference type="Proteomes" id="UP000298125">
    <property type="component" value="Unassembled WGS sequence"/>
</dbReference>
<dbReference type="RefSeq" id="WP_135576531.1">
    <property type="nucleotide sequence ID" value="NZ_RQGA01000003.1"/>
</dbReference>
<dbReference type="GO" id="GO:0008168">
    <property type="term" value="F:methyltransferase activity"/>
    <property type="evidence" value="ECO:0007669"/>
    <property type="project" value="UniProtKB-KW"/>
</dbReference>
<name>A0A4R9JL36_9LEPT</name>
<keyword evidence="1 3" id="KW-0808">Transferase</keyword>
<dbReference type="OrthoDB" id="9791837at2"/>
<dbReference type="Pfam" id="PF13847">
    <property type="entry name" value="Methyltransf_31"/>
    <property type="match status" value="1"/>
</dbReference>
<dbReference type="GO" id="GO:0032259">
    <property type="term" value="P:methylation"/>
    <property type="evidence" value="ECO:0007669"/>
    <property type="project" value="UniProtKB-KW"/>
</dbReference>
<keyword evidence="4" id="KW-1185">Reference proteome</keyword>
<organism evidence="3 4">
    <name type="scientific">Leptospira perdikensis</name>
    <dbReference type="NCBI Taxonomy" id="2484948"/>
    <lineage>
        <taxon>Bacteria</taxon>
        <taxon>Pseudomonadati</taxon>
        <taxon>Spirochaetota</taxon>
        <taxon>Spirochaetia</taxon>
        <taxon>Leptospirales</taxon>
        <taxon>Leptospiraceae</taxon>
        <taxon>Leptospira</taxon>
    </lineage>
</organism>
<dbReference type="EMBL" id="RQGA01000003">
    <property type="protein sequence ID" value="TGL44622.1"/>
    <property type="molecule type" value="Genomic_DNA"/>
</dbReference>
<evidence type="ECO:0000313" key="3">
    <source>
        <dbReference type="EMBL" id="TGL44622.1"/>
    </source>
</evidence>
<keyword evidence="3" id="KW-0489">Methyltransferase</keyword>
<accession>A0A4R9JL36</accession>
<evidence type="ECO:0000313" key="4">
    <source>
        <dbReference type="Proteomes" id="UP000298125"/>
    </source>
</evidence>
<gene>
    <name evidence="3" type="ORF">EHQ49_03875</name>
</gene>
<sequence length="198" mass="22547">MEENIFNQLANKYDTKERKELANIIVTAITEEIKNQKRKTLLDYGCGTGLVGLELSNLVDQILFFDSSEQMLGILKEKISQTKITNAEVIDSDLTKNPLHLKVDIIIVSLVLLHVPNTDQILQYFYSILNVDGKLIIVDFDKNETINHPKVHNGFKHAELKTSLIKFGFKNIEIKTFHHGKNIFMNQDASLFISTSSK</sequence>
<proteinExistence type="predicted"/>
<dbReference type="InterPro" id="IPR025714">
    <property type="entry name" value="Methyltranfer_dom"/>
</dbReference>
<feature type="domain" description="Methyltransferase" evidence="2">
    <location>
        <begin position="37"/>
        <end position="156"/>
    </location>
</feature>
<dbReference type="InterPro" id="IPR029063">
    <property type="entry name" value="SAM-dependent_MTases_sf"/>
</dbReference>
<protein>
    <submittedName>
        <fullName evidence="3">Class I SAM-dependent methyltransferase</fullName>
    </submittedName>
</protein>
<dbReference type="AlphaFoldDB" id="A0A4R9JL36"/>
<evidence type="ECO:0000256" key="1">
    <source>
        <dbReference type="ARBA" id="ARBA00022679"/>
    </source>
</evidence>
<reference evidence="3" key="1">
    <citation type="journal article" date="2019" name="PLoS Negl. Trop. Dis.">
        <title>Revisiting the worldwide diversity of Leptospira species in the environment.</title>
        <authorList>
            <person name="Vincent A.T."/>
            <person name="Schiettekatte O."/>
            <person name="Bourhy P."/>
            <person name="Veyrier F.J."/>
            <person name="Picardeau M."/>
        </authorList>
    </citation>
    <scope>NUCLEOTIDE SEQUENCE [LARGE SCALE GENOMIC DNA]</scope>
    <source>
        <strain evidence="3">201702692</strain>
    </source>
</reference>
<dbReference type="PANTHER" id="PTHR43861:SF3">
    <property type="entry name" value="PUTATIVE (AFU_ORTHOLOGUE AFUA_2G14390)-RELATED"/>
    <property type="match status" value="1"/>
</dbReference>
<dbReference type="CDD" id="cd02440">
    <property type="entry name" value="AdoMet_MTases"/>
    <property type="match status" value="1"/>
</dbReference>
<dbReference type="Gene3D" id="3.40.50.150">
    <property type="entry name" value="Vaccinia Virus protein VP39"/>
    <property type="match status" value="1"/>
</dbReference>
<dbReference type="SUPFAM" id="SSF53335">
    <property type="entry name" value="S-adenosyl-L-methionine-dependent methyltransferases"/>
    <property type="match status" value="1"/>
</dbReference>